<sequence>MIVVMKKNAPEQDIDAVTERLKSEGFQVHISRGVEKTIIGVIGEGTEEVIRLASMQSVEQVVPVRRPYKLVSRDFHPDDTVVQVGNAKFGSKQVVVIAGPCAVEGHEQVMQAARVVHDLGLMVLRGGAYKPRTSPYSFQGMGVEGLKILAEARERFGLMVVTEAVDRESLNYVAEWADIIQIGARNMQNFELLKAAGHSNKPVLLKRGLSATIDEWLMAAEYIAANGNPNIILCERGIRTYETKTRNTLDLSAIPVVKQLSHLPIIIDPSHSTGQWSWVAPMARAAVAAGADGLIIEAHPNPTEALSDGPQSLSLPHLSELVESLRPIAEAIGRTL</sequence>
<dbReference type="PANTHER" id="PTHR43018:SF2">
    <property type="entry name" value="PHOSPHO-2-DEHYDRO-3-DEOXYHEPTONATE ALDOLASE"/>
    <property type="match status" value="1"/>
</dbReference>
<keyword evidence="1" id="KW-0808">Transferase</keyword>
<dbReference type="GO" id="GO:0016740">
    <property type="term" value="F:transferase activity"/>
    <property type="evidence" value="ECO:0007669"/>
    <property type="project" value="UniProtKB-KW"/>
</dbReference>
<dbReference type="Gene3D" id="3.30.70.1140">
    <property type="entry name" value="Phospho-2-dehydro-3-deoxyheptonate aldolase, domain 1"/>
    <property type="match status" value="1"/>
</dbReference>
<evidence type="ECO:0000259" key="2">
    <source>
        <dbReference type="Pfam" id="PF00793"/>
    </source>
</evidence>
<name>A0A1R0IQU8_SULTH</name>
<protein>
    <submittedName>
        <fullName evidence="4">3-deoxy-7-phosphoheptulonate synthase</fullName>
    </submittedName>
</protein>
<feature type="domain" description="DAHP synthetase I/KDSA" evidence="2">
    <location>
        <begin position="91"/>
        <end position="322"/>
    </location>
</feature>
<dbReference type="EMBL" id="PXYX01000001">
    <property type="protein sequence ID" value="PSR29930.1"/>
    <property type="molecule type" value="Genomic_DNA"/>
</dbReference>
<dbReference type="PANTHER" id="PTHR43018">
    <property type="entry name" value="PHOSPHO-2-DEHYDRO-3-DEOXYHEPTONATE ALDOLASE"/>
    <property type="match status" value="1"/>
</dbReference>
<accession>A0A1R0IQU8</accession>
<dbReference type="NCBIfam" id="NF006421">
    <property type="entry name" value="PRK08673.1"/>
    <property type="match status" value="1"/>
</dbReference>
<dbReference type="Pfam" id="PF00793">
    <property type="entry name" value="DAHP_synth_1"/>
    <property type="match status" value="1"/>
</dbReference>
<dbReference type="Gene3D" id="3.20.20.70">
    <property type="entry name" value="Aldolase class I"/>
    <property type="match status" value="1"/>
</dbReference>
<proteinExistence type="predicted"/>
<dbReference type="RefSeq" id="WP_020374666.1">
    <property type="nucleotide sequence ID" value="NZ_MDZD01000018.1"/>
</dbReference>
<reference evidence="4 5" key="1">
    <citation type="journal article" date="2014" name="BMC Genomics">
        <title>Comparison of environmental and isolate Sulfobacillus genomes reveals diverse carbon, sulfur, nitrogen, and hydrogen metabolisms.</title>
        <authorList>
            <person name="Justice N.B."/>
            <person name="Norman A."/>
            <person name="Brown C.T."/>
            <person name="Singh A."/>
            <person name="Thomas B.C."/>
            <person name="Banfield J.F."/>
        </authorList>
    </citation>
    <scope>NUCLEOTIDE SEQUENCE [LARGE SCALE GENOMIC DNA]</scope>
    <source>
        <strain evidence="4">AMDSBA5</strain>
    </source>
</reference>
<evidence type="ECO:0000256" key="1">
    <source>
        <dbReference type="ARBA" id="ARBA00022679"/>
    </source>
</evidence>
<dbReference type="NCBIfam" id="TIGR01361">
    <property type="entry name" value="DAHP_synth_Bsub"/>
    <property type="match status" value="1"/>
</dbReference>
<dbReference type="SUPFAM" id="SSF51569">
    <property type="entry name" value="Aldolase"/>
    <property type="match status" value="1"/>
</dbReference>
<dbReference type="InterPro" id="IPR006218">
    <property type="entry name" value="DAHP1/KDSA"/>
</dbReference>
<dbReference type="GO" id="GO:0016832">
    <property type="term" value="F:aldehyde-lyase activity"/>
    <property type="evidence" value="ECO:0007669"/>
    <property type="project" value="InterPro"/>
</dbReference>
<dbReference type="Proteomes" id="UP000242705">
    <property type="component" value="Unassembled WGS sequence"/>
</dbReference>
<dbReference type="AlphaFoldDB" id="A0A1R0IQU8"/>
<gene>
    <name evidence="4" type="primary">aroF</name>
    <name evidence="4" type="ORF">C7B47_01065</name>
</gene>
<organism evidence="4 5">
    <name type="scientific">Sulfobacillus thermosulfidooxidans</name>
    <dbReference type="NCBI Taxonomy" id="28034"/>
    <lineage>
        <taxon>Bacteria</taxon>
        <taxon>Bacillati</taxon>
        <taxon>Bacillota</taxon>
        <taxon>Clostridia</taxon>
        <taxon>Eubacteriales</taxon>
        <taxon>Clostridiales Family XVII. Incertae Sedis</taxon>
        <taxon>Sulfobacillus</taxon>
    </lineage>
</organism>
<dbReference type="InterPro" id="IPR006268">
    <property type="entry name" value="DAHP_syn_2"/>
</dbReference>
<dbReference type="InterPro" id="IPR041071">
    <property type="entry name" value="DAHP_snth_FXD"/>
</dbReference>
<dbReference type="NCBIfam" id="NF009239">
    <property type="entry name" value="PRK12595.1"/>
    <property type="match status" value="1"/>
</dbReference>
<dbReference type="Pfam" id="PF18152">
    <property type="entry name" value="DAHP_snth_FXD"/>
    <property type="match status" value="1"/>
</dbReference>
<comment type="caution">
    <text evidence="4">The sequence shown here is derived from an EMBL/GenBank/DDBJ whole genome shotgun (WGS) entry which is preliminary data.</text>
</comment>
<dbReference type="GO" id="GO:0009073">
    <property type="term" value="P:aromatic amino acid family biosynthetic process"/>
    <property type="evidence" value="ECO:0007669"/>
    <property type="project" value="InterPro"/>
</dbReference>
<dbReference type="InterPro" id="IPR052899">
    <property type="entry name" value="Class-I_DAHP_synthase"/>
</dbReference>
<evidence type="ECO:0000313" key="4">
    <source>
        <dbReference type="EMBL" id="PSR29930.1"/>
    </source>
</evidence>
<evidence type="ECO:0000259" key="3">
    <source>
        <dbReference type="Pfam" id="PF18152"/>
    </source>
</evidence>
<feature type="domain" description="DAHP synthase ferredoxin-like" evidence="3">
    <location>
        <begin position="1"/>
        <end position="65"/>
    </location>
</feature>
<dbReference type="InterPro" id="IPR013785">
    <property type="entry name" value="Aldolase_TIM"/>
</dbReference>
<evidence type="ECO:0000313" key="5">
    <source>
        <dbReference type="Proteomes" id="UP000242705"/>
    </source>
</evidence>